<sequence>MSGSLMASRRFAPLFWCQFFSAFNDNFLKNALVFLIMFGAGGVGGGADGGSAALVTLAGAAFIAPFFFLSGLGGELADRYDKASIARRLKAAEIVAAGVAVLGFWLASVPVLFVALVLFGIVAALFGPIKYGILPDHLARAELPAGNALIEAATFLAILTGTIAGGLAVTHGGAHAFGLLVMGFAVLCWLASLAIPKTGEAAPYLQVDRNVLRSTGSLMRDLYEDTRLWRTGVITSWFWLVGAVVLALLPALVKGTFGGDETVVTALLALFSVGVALGSGLASWLCAGRIVMLPTPVAALAMGLVSLDLAYMAATSVPPASPVAALDFLGSWRGARIAIDFVALAAAAGLFIVPSFAALQAWTPKERRARVIAASNVLAAALIVLGAVGLAVLQKAGLSSAGQFLIVGIANLLAGIAILLVLPTSGFRDFLSIVFRAFYRLEVRGIENIEKAGPNAIIALNHVSFLDAGLALSLTERDPTFAIDHTIAQKWWVKPFLWLTRALPLDPTKPMATRTLINAVKAGETLIIFPEGRLTVTGSLMKVYDGAGLIADKSGTAVVPVKIEGPEQTVFSRLSRAQMRRRWWPKFTVTVLEPVRLDVDPGLKGKVRRQAAGAALYGVMSDLIFRTAPIDRTVFDAVVDAAEREGGGRVAVEDPVSGKLSYRRLLMGARVLGAKLGPLAPEGRALGVMLPNANAAAVTVLGLMSAGRVPAMINFTAGATNILNACKAAEVDTIVTSRAFVQKGRLDTLVEALGQGLKIVYLEDVREQVGRLDKLRGLVGWRRALHPRRPDDPAAILFTSGSEGTPKGVVLSHRNMLANAAQAQARIDFGRTDKVFNVLPVFHSFGLTVGLVLPLVSGVPVYLYPSPLHYRVVPELVYGSNSTILFGTDTFLTGYARAAHAYDFRSLRYILAGAEPVKPATRKAYAEKFGLRILEGYGVTETAPVLALNTPMFNRFGTVGRIMPGMEARLEPVPGVSEGGRLFVRGPNVMLGYLRAERPGVLEAPAEGWHDTGDIVTIDQDGFVTIRGRAKRFAKVGGEMISLAAVEALAAELYPDCASAVAALPDPRKGERLVLVTEKKDASRAAFQAKARASGLSELAVPAEIVTVDTLPQLGSGKVDFAGVTRLAAERTRPAEAAA</sequence>
<keyword evidence="8" id="KW-0808">Transferase</keyword>
<dbReference type="Pfam" id="PF01553">
    <property type="entry name" value="Acyltransferase"/>
    <property type="match status" value="1"/>
</dbReference>
<evidence type="ECO:0000313" key="9">
    <source>
        <dbReference type="Proteomes" id="UP000297535"/>
    </source>
</evidence>
<protein>
    <submittedName>
        <fullName evidence="8">Acyl-[ACP]--phospholipid O-acyltransferase</fullName>
    </submittedName>
</protein>
<dbReference type="AlphaFoldDB" id="A0A4Z0NMU2"/>
<feature type="transmembrane region" description="Helical" evidence="6">
    <location>
        <begin position="145"/>
        <end position="168"/>
    </location>
</feature>
<dbReference type="NCBIfam" id="NF005291">
    <property type="entry name" value="PRK06814.1"/>
    <property type="match status" value="1"/>
</dbReference>
<feature type="transmembrane region" description="Helical" evidence="6">
    <location>
        <begin position="228"/>
        <end position="251"/>
    </location>
</feature>
<dbReference type="InterPro" id="IPR002123">
    <property type="entry name" value="Plipid/glycerol_acylTrfase"/>
</dbReference>
<keyword evidence="3 6" id="KW-0812">Transmembrane</keyword>
<evidence type="ECO:0000259" key="7">
    <source>
        <dbReference type="SMART" id="SM00563"/>
    </source>
</evidence>
<evidence type="ECO:0000256" key="6">
    <source>
        <dbReference type="SAM" id="Phobius"/>
    </source>
</evidence>
<feature type="transmembrane region" description="Helical" evidence="6">
    <location>
        <begin position="53"/>
        <end position="77"/>
    </location>
</feature>
<evidence type="ECO:0000256" key="5">
    <source>
        <dbReference type="ARBA" id="ARBA00023136"/>
    </source>
</evidence>
<dbReference type="CDD" id="cd06173">
    <property type="entry name" value="MFS_MefA_like"/>
    <property type="match status" value="1"/>
</dbReference>
<feature type="transmembrane region" description="Helical" evidence="6">
    <location>
        <begin position="337"/>
        <end position="359"/>
    </location>
</feature>
<feature type="transmembrane region" description="Helical" evidence="6">
    <location>
        <begin position="263"/>
        <end position="285"/>
    </location>
</feature>
<feature type="transmembrane region" description="Helical" evidence="6">
    <location>
        <begin position="297"/>
        <end position="317"/>
    </location>
</feature>
<evidence type="ECO:0000256" key="4">
    <source>
        <dbReference type="ARBA" id="ARBA00022989"/>
    </source>
</evidence>
<dbReference type="SUPFAM" id="SSF69593">
    <property type="entry name" value="Glycerol-3-phosphate (1)-acyltransferase"/>
    <property type="match status" value="1"/>
</dbReference>
<dbReference type="GO" id="GO:0031956">
    <property type="term" value="F:medium-chain fatty acid-CoA ligase activity"/>
    <property type="evidence" value="ECO:0007669"/>
    <property type="project" value="TreeGrafter"/>
</dbReference>
<evidence type="ECO:0000256" key="2">
    <source>
        <dbReference type="ARBA" id="ARBA00022598"/>
    </source>
</evidence>
<dbReference type="InterPro" id="IPR000873">
    <property type="entry name" value="AMP-dep_synth/lig_dom"/>
</dbReference>
<dbReference type="InterPro" id="IPR036259">
    <property type="entry name" value="MFS_trans_sf"/>
</dbReference>
<reference evidence="8 9" key="1">
    <citation type="submission" date="2019-04" db="EMBL/GenBank/DDBJ databases">
        <authorList>
            <person name="Feng G."/>
            <person name="Zhu H."/>
        </authorList>
    </citation>
    <scope>NUCLEOTIDE SEQUENCE [LARGE SCALE GENOMIC DNA]</scope>
    <source>
        <strain evidence="8 9">6HR-1</strain>
    </source>
</reference>
<dbReference type="RefSeq" id="WP_135417104.1">
    <property type="nucleotide sequence ID" value="NZ_SRLB01000015.1"/>
</dbReference>
<dbReference type="PROSITE" id="PS00455">
    <property type="entry name" value="AMP_BINDING"/>
    <property type="match status" value="1"/>
</dbReference>
<keyword evidence="9" id="KW-1185">Reference proteome</keyword>
<feature type="transmembrane region" description="Helical" evidence="6">
    <location>
        <begin position="841"/>
        <end position="864"/>
    </location>
</feature>
<comment type="similarity">
    <text evidence="1">Belongs to the ATP-dependent AMP-binding enzyme family.</text>
</comment>
<proteinExistence type="inferred from homology"/>
<dbReference type="OrthoDB" id="9803968at2"/>
<dbReference type="Gene3D" id="3.40.50.12780">
    <property type="entry name" value="N-terminal domain of ligase-like"/>
    <property type="match status" value="1"/>
</dbReference>
<feature type="domain" description="Phospholipid/glycerol acyltransferase" evidence="7">
    <location>
        <begin position="456"/>
        <end position="566"/>
    </location>
</feature>
<dbReference type="Pfam" id="PF07690">
    <property type="entry name" value="MFS_1"/>
    <property type="match status" value="1"/>
</dbReference>
<comment type="caution">
    <text evidence="8">The sequence shown here is derived from an EMBL/GenBank/DDBJ whole genome shotgun (WGS) entry which is preliminary data.</text>
</comment>
<keyword evidence="8" id="KW-0012">Acyltransferase</keyword>
<evidence type="ECO:0000256" key="1">
    <source>
        <dbReference type="ARBA" id="ARBA00006432"/>
    </source>
</evidence>
<dbReference type="CDD" id="cd07989">
    <property type="entry name" value="LPLAT_AGPAT-like"/>
    <property type="match status" value="1"/>
</dbReference>
<accession>A0A4Z0NMU2</accession>
<dbReference type="InterPro" id="IPR020845">
    <property type="entry name" value="AMP-binding_CS"/>
</dbReference>
<keyword evidence="2" id="KW-0436">Ligase</keyword>
<dbReference type="Gene3D" id="3.30.300.30">
    <property type="match status" value="1"/>
</dbReference>
<dbReference type="InterPro" id="IPR045851">
    <property type="entry name" value="AMP-bd_C_sf"/>
</dbReference>
<keyword evidence="5 6" id="KW-0472">Membrane</keyword>
<feature type="transmembrane region" description="Helical" evidence="6">
    <location>
        <begin position="371"/>
        <end position="392"/>
    </location>
</feature>
<feature type="transmembrane region" description="Helical" evidence="6">
    <location>
        <begin position="89"/>
        <end position="107"/>
    </location>
</feature>
<feature type="transmembrane region" description="Helical" evidence="6">
    <location>
        <begin position="113"/>
        <end position="133"/>
    </location>
</feature>
<dbReference type="EMBL" id="SRLB01000015">
    <property type="protein sequence ID" value="TGD97161.1"/>
    <property type="molecule type" value="Genomic_DNA"/>
</dbReference>
<dbReference type="InterPro" id="IPR042099">
    <property type="entry name" value="ANL_N_sf"/>
</dbReference>
<dbReference type="GO" id="GO:0016746">
    <property type="term" value="F:acyltransferase activity"/>
    <property type="evidence" value="ECO:0007669"/>
    <property type="project" value="UniProtKB-KW"/>
</dbReference>
<dbReference type="SMART" id="SM00563">
    <property type="entry name" value="PlsC"/>
    <property type="match status" value="1"/>
</dbReference>
<dbReference type="Pfam" id="PF00501">
    <property type="entry name" value="AMP-binding"/>
    <property type="match status" value="1"/>
</dbReference>
<feature type="transmembrane region" description="Helical" evidence="6">
    <location>
        <begin position="174"/>
        <end position="195"/>
    </location>
</feature>
<gene>
    <name evidence="8" type="ORF">EU555_20585</name>
</gene>
<dbReference type="GO" id="GO:0006631">
    <property type="term" value="P:fatty acid metabolic process"/>
    <property type="evidence" value="ECO:0007669"/>
    <property type="project" value="TreeGrafter"/>
</dbReference>
<dbReference type="PANTHER" id="PTHR43201:SF5">
    <property type="entry name" value="MEDIUM-CHAIN ACYL-COA LIGASE ACSF2, MITOCHONDRIAL"/>
    <property type="match status" value="1"/>
</dbReference>
<dbReference type="SUPFAM" id="SSF103473">
    <property type="entry name" value="MFS general substrate transporter"/>
    <property type="match status" value="1"/>
</dbReference>
<evidence type="ECO:0000256" key="3">
    <source>
        <dbReference type="ARBA" id="ARBA00022692"/>
    </source>
</evidence>
<dbReference type="InterPro" id="IPR011701">
    <property type="entry name" value="MFS"/>
</dbReference>
<feature type="transmembrane region" description="Helical" evidence="6">
    <location>
        <begin position="27"/>
        <end position="47"/>
    </location>
</feature>
<name>A0A4Z0NMU2_9HYPH</name>
<organism evidence="8 9">
    <name type="scientific">Methylobacterium nonmethylotrophicum</name>
    <dbReference type="NCBI Taxonomy" id="1141884"/>
    <lineage>
        <taxon>Bacteria</taxon>
        <taxon>Pseudomonadati</taxon>
        <taxon>Pseudomonadota</taxon>
        <taxon>Alphaproteobacteria</taxon>
        <taxon>Hyphomicrobiales</taxon>
        <taxon>Methylobacteriaceae</taxon>
        <taxon>Methylobacterium</taxon>
    </lineage>
</organism>
<dbReference type="Gene3D" id="1.20.1250.20">
    <property type="entry name" value="MFS general substrate transporter like domains"/>
    <property type="match status" value="1"/>
</dbReference>
<dbReference type="GO" id="GO:0022857">
    <property type="term" value="F:transmembrane transporter activity"/>
    <property type="evidence" value="ECO:0007669"/>
    <property type="project" value="InterPro"/>
</dbReference>
<keyword evidence="4 6" id="KW-1133">Transmembrane helix</keyword>
<dbReference type="SUPFAM" id="SSF56801">
    <property type="entry name" value="Acetyl-CoA synthetase-like"/>
    <property type="match status" value="1"/>
</dbReference>
<feature type="transmembrane region" description="Helical" evidence="6">
    <location>
        <begin position="404"/>
        <end position="422"/>
    </location>
</feature>
<evidence type="ECO:0000313" key="8">
    <source>
        <dbReference type="EMBL" id="TGD97161.1"/>
    </source>
</evidence>
<dbReference type="PANTHER" id="PTHR43201">
    <property type="entry name" value="ACYL-COA SYNTHETASE"/>
    <property type="match status" value="1"/>
</dbReference>
<dbReference type="Proteomes" id="UP000297535">
    <property type="component" value="Unassembled WGS sequence"/>
</dbReference>